<organism evidence="1">
    <name type="scientific">Strongyloides ratti</name>
    <name type="common">Parasitic roundworm</name>
    <dbReference type="NCBI Taxonomy" id="34506"/>
    <lineage>
        <taxon>Eukaryota</taxon>
        <taxon>Metazoa</taxon>
        <taxon>Ecdysozoa</taxon>
        <taxon>Nematoda</taxon>
        <taxon>Chromadorea</taxon>
        <taxon>Rhabditida</taxon>
        <taxon>Tylenchina</taxon>
        <taxon>Panagrolaimomorpha</taxon>
        <taxon>Strongyloidoidea</taxon>
        <taxon>Strongyloididae</taxon>
        <taxon>Strongyloides</taxon>
    </lineage>
</organism>
<dbReference type="EMBL" id="LN609407">
    <property type="protein sequence ID" value="CEF61422.1"/>
    <property type="molecule type" value="Genomic_DNA"/>
</dbReference>
<proteinExistence type="predicted"/>
<reference evidence="2" key="1">
    <citation type="submission" date="2014-09" db="EMBL/GenBank/DDBJ databases">
        <authorList>
            <person name="Martin A.A."/>
        </authorList>
    </citation>
    <scope>NUCLEOTIDE SEQUENCE</scope>
    <source>
        <strain evidence="2">ED321</strain>
    </source>
</reference>
<protein>
    <submittedName>
        <fullName evidence="1 3">Uncharacterized protein</fullName>
    </submittedName>
</protein>
<sequence>MLPVGRKAQKPDEFDNKFKEGVVKAKKIWVHEMKDENDKARRFSIIKNTNVGADNLSRDIDMESLELQNNVVNQINVMDKGEIPIIVKRPRGRSKNVPKTIPLIVKEGKKRGRKKERRKIGTLWF</sequence>
<dbReference type="RefSeq" id="XP_024500631.1">
    <property type="nucleotide sequence ID" value="XM_024646450.1"/>
</dbReference>
<reference evidence="1" key="2">
    <citation type="submission" date="2014-09" db="EMBL/GenBank/DDBJ databases">
        <authorList>
            <person name="Aslett A.Martin."/>
        </authorList>
    </citation>
    <scope>NUCLEOTIDE SEQUENCE</scope>
    <source>
        <strain evidence="1">ED321 Heterogonic</strain>
    </source>
</reference>
<accession>A0A090KZW2</accession>
<reference evidence="3" key="3">
    <citation type="submission" date="2020-12" db="UniProtKB">
        <authorList>
            <consortium name="WormBaseParasite"/>
        </authorList>
    </citation>
    <scope>IDENTIFICATION</scope>
</reference>
<dbReference type="AlphaFoldDB" id="A0A090KZW2"/>
<evidence type="ECO:0000313" key="4">
    <source>
        <dbReference type="WormBase" id="SRAE_0000054600"/>
    </source>
</evidence>
<keyword evidence="2" id="KW-1185">Reference proteome</keyword>
<evidence type="ECO:0000313" key="1">
    <source>
        <dbReference type="EMBL" id="CEF61422.1"/>
    </source>
</evidence>
<evidence type="ECO:0000313" key="3">
    <source>
        <dbReference type="WBParaSite" id="SRAE_0000054600.1"/>
    </source>
</evidence>
<gene>
    <name evidence="1 3 4" type="ORF">SRAE_0000054600</name>
</gene>
<name>A0A090KZW2_STRRB</name>
<dbReference type="Proteomes" id="UP000035682">
    <property type="component" value="Unplaced"/>
</dbReference>
<evidence type="ECO:0000313" key="2">
    <source>
        <dbReference type="Proteomes" id="UP000035682"/>
    </source>
</evidence>
<dbReference type="WBParaSite" id="SRAE_0000054600.1">
    <property type="protein sequence ID" value="SRAE_0000054600.1"/>
    <property type="gene ID" value="WBGene00256292"/>
</dbReference>
<dbReference type="CTD" id="36373790"/>
<dbReference type="GeneID" id="36373790"/>
<dbReference type="WormBase" id="SRAE_0000054600">
    <property type="protein sequence ID" value="SRP11313"/>
    <property type="gene ID" value="WBGene00256292"/>
</dbReference>